<organism evidence="2 3">
    <name type="scientific">Stephania cephalantha</name>
    <dbReference type="NCBI Taxonomy" id="152367"/>
    <lineage>
        <taxon>Eukaryota</taxon>
        <taxon>Viridiplantae</taxon>
        <taxon>Streptophyta</taxon>
        <taxon>Embryophyta</taxon>
        <taxon>Tracheophyta</taxon>
        <taxon>Spermatophyta</taxon>
        <taxon>Magnoliopsida</taxon>
        <taxon>Ranunculales</taxon>
        <taxon>Menispermaceae</taxon>
        <taxon>Menispermoideae</taxon>
        <taxon>Cissampelideae</taxon>
        <taxon>Stephania</taxon>
    </lineage>
</organism>
<comment type="caution">
    <text evidence="2">The sequence shown here is derived from an EMBL/GenBank/DDBJ whole genome shotgun (WGS) entry which is preliminary data.</text>
</comment>
<evidence type="ECO:0000313" key="2">
    <source>
        <dbReference type="EMBL" id="KAK9148394.1"/>
    </source>
</evidence>
<evidence type="ECO:0000313" key="3">
    <source>
        <dbReference type="Proteomes" id="UP001419268"/>
    </source>
</evidence>
<accession>A0AAP0KAZ9</accession>
<feature type="compositionally biased region" description="Low complexity" evidence="1">
    <location>
        <begin position="50"/>
        <end position="61"/>
    </location>
</feature>
<keyword evidence="3" id="KW-1185">Reference proteome</keyword>
<name>A0AAP0KAZ9_9MAGN</name>
<feature type="compositionally biased region" description="Basic residues" evidence="1">
    <location>
        <begin position="84"/>
        <end position="101"/>
    </location>
</feature>
<reference evidence="2 3" key="1">
    <citation type="submission" date="2024-01" db="EMBL/GenBank/DDBJ databases">
        <title>Genome assemblies of Stephania.</title>
        <authorList>
            <person name="Yang L."/>
        </authorList>
    </citation>
    <scope>NUCLEOTIDE SEQUENCE [LARGE SCALE GENOMIC DNA]</scope>
    <source>
        <strain evidence="2">JXDWG</strain>
        <tissue evidence="2">Leaf</tissue>
    </source>
</reference>
<feature type="region of interest" description="Disordered" evidence="1">
    <location>
        <begin position="73"/>
        <end position="109"/>
    </location>
</feature>
<gene>
    <name evidence="2" type="ORF">Scep_007151</name>
</gene>
<dbReference type="Proteomes" id="UP001419268">
    <property type="component" value="Unassembled WGS sequence"/>
</dbReference>
<proteinExistence type="predicted"/>
<dbReference type="EMBL" id="JBBNAG010000003">
    <property type="protein sequence ID" value="KAK9148394.1"/>
    <property type="molecule type" value="Genomic_DNA"/>
</dbReference>
<feature type="compositionally biased region" description="Polar residues" evidence="1">
    <location>
        <begin position="9"/>
        <end position="22"/>
    </location>
</feature>
<protein>
    <submittedName>
        <fullName evidence="2">Uncharacterized protein</fullName>
    </submittedName>
</protein>
<dbReference type="AlphaFoldDB" id="A0AAP0KAZ9"/>
<sequence>MLRLGGARLQQQRPRTTSSSGTEIGPDEQSRRRRSRTASSSGGPGGGAAVGTTTSSATPAAADQWRGRWLAGDAEAADGDSSTRRWRGYHGGHRRGAGKGRRREEMVSHQWRWRRRQRAAAAAVAATTVAQQRRRQRQQRGERRGAAARWRVAGPIDPRRDTTTVEKAYGLLAKKTRCVGHVLLRGVVHWQGWEAVSNPEPESAGLLPRLNDLLVRTPCYLASLID</sequence>
<evidence type="ECO:0000256" key="1">
    <source>
        <dbReference type="SAM" id="MobiDB-lite"/>
    </source>
</evidence>
<feature type="region of interest" description="Disordered" evidence="1">
    <location>
        <begin position="1"/>
        <end position="61"/>
    </location>
</feature>